<accession>A0AAV4BEN6</accession>
<feature type="region of interest" description="Disordered" evidence="1">
    <location>
        <begin position="47"/>
        <end position="74"/>
    </location>
</feature>
<gene>
    <name evidence="2" type="ORF">PoB_004507900</name>
</gene>
<protein>
    <submittedName>
        <fullName evidence="2">Uncharacterized protein</fullName>
    </submittedName>
</protein>
<evidence type="ECO:0000313" key="2">
    <source>
        <dbReference type="EMBL" id="GFO18574.1"/>
    </source>
</evidence>
<name>A0AAV4BEN6_9GAST</name>
<evidence type="ECO:0000256" key="1">
    <source>
        <dbReference type="SAM" id="MobiDB-lite"/>
    </source>
</evidence>
<proteinExistence type="predicted"/>
<organism evidence="2 3">
    <name type="scientific">Plakobranchus ocellatus</name>
    <dbReference type="NCBI Taxonomy" id="259542"/>
    <lineage>
        <taxon>Eukaryota</taxon>
        <taxon>Metazoa</taxon>
        <taxon>Spiralia</taxon>
        <taxon>Lophotrochozoa</taxon>
        <taxon>Mollusca</taxon>
        <taxon>Gastropoda</taxon>
        <taxon>Heterobranchia</taxon>
        <taxon>Euthyneura</taxon>
        <taxon>Panpulmonata</taxon>
        <taxon>Sacoglossa</taxon>
        <taxon>Placobranchoidea</taxon>
        <taxon>Plakobranchidae</taxon>
        <taxon>Plakobranchus</taxon>
    </lineage>
</organism>
<reference evidence="2 3" key="1">
    <citation type="journal article" date="2021" name="Elife">
        <title>Chloroplast acquisition without the gene transfer in kleptoplastic sea slugs, Plakobranchus ocellatus.</title>
        <authorList>
            <person name="Maeda T."/>
            <person name="Takahashi S."/>
            <person name="Yoshida T."/>
            <person name="Shimamura S."/>
            <person name="Takaki Y."/>
            <person name="Nagai Y."/>
            <person name="Toyoda A."/>
            <person name="Suzuki Y."/>
            <person name="Arimoto A."/>
            <person name="Ishii H."/>
            <person name="Satoh N."/>
            <person name="Nishiyama T."/>
            <person name="Hasebe M."/>
            <person name="Maruyama T."/>
            <person name="Minagawa J."/>
            <person name="Obokata J."/>
            <person name="Shigenobu S."/>
        </authorList>
    </citation>
    <scope>NUCLEOTIDE SEQUENCE [LARGE SCALE GENOMIC DNA]</scope>
</reference>
<dbReference type="Proteomes" id="UP000735302">
    <property type="component" value="Unassembled WGS sequence"/>
</dbReference>
<evidence type="ECO:0000313" key="3">
    <source>
        <dbReference type="Proteomes" id="UP000735302"/>
    </source>
</evidence>
<dbReference type="AlphaFoldDB" id="A0AAV4BEN6"/>
<sequence length="107" mass="11760">MVNHCKDRIEHHFLCSVGAFVISLYKQRSAGTARFKVLRFFLCIANPQQGDPRLSGPPSGQGTGGGARTRDRRIPAGLRADSLATVSPKSPQELHRNFKATNHAIHK</sequence>
<feature type="region of interest" description="Disordered" evidence="1">
    <location>
        <begin position="86"/>
        <end position="107"/>
    </location>
</feature>
<comment type="caution">
    <text evidence="2">The sequence shown here is derived from an EMBL/GenBank/DDBJ whole genome shotgun (WGS) entry which is preliminary data.</text>
</comment>
<dbReference type="EMBL" id="BLXT01004960">
    <property type="protein sequence ID" value="GFO18574.1"/>
    <property type="molecule type" value="Genomic_DNA"/>
</dbReference>
<keyword evidence="3" id="KW-1185">Reference proteome</keyword>